<sequence>MIVTVTPNPSIDRTVVLPDALVRGGVHRVAEVIDQPGGKGVNISRACVAAGVPTRAVFPAAGDDPFVRELEQLGVPCAPVPPAGPVRVNLTLTEPDGTTTKLNASGATVSDADLDLLARTVLEQPAEGWVVLAGSLPPGAPDEWYADLAGRLRAGGRRVAVDTSDAALEAVVARLAPGTAPSLLKPNAEELASVGGDDVAALEDDPVLVAAAARRLVERGVETVLATLGGAGAVLVDATGAWHAVPPSTRVVSTVGAGDSSLFGYLSAALAGASAPERLAAAVAWGSAAAGLPGTTVPTPSDVRTQEVRVRALDLPSSATAHEGEPSWQS</sequence>
<evidence type="ECO:0000313" key="8">
    <source>
        <dbReference type="EMBL" id="TNM47183.1"/>
    </source>
</evidence>
<keyword evidence="4 8" id="KW-0418">Kinase</keyword>
<keyword evidence="2 6" id="KW-0808">Transferase</keyword>
<dbReference type="GO" id="GO:0005829">
    <property type="term" value="C:cytosol"/>
    <property type="evidence" value="ECO:0007669"/>
    <property type="project" value="TreeGrafter"/>
</dbReference>
<evidence type="ECO:0000256" key="2">
    <source>
        <dbReference type="ARBA" id="ARBA00022679"/>
    </source>
</evidence>
<evidence type="ECO:0000256" key="6">
    <source>
        <dbReference type="PIRNR" id="PIRNR000535"/>
    </source>
</evidence>
<evidence type="ECO:0000313" key="9">
    <source>
        <dbReference type="Proteomes" id="UP000313231"/>
    </source>
</evidence>
<protein>
    <submittedName>
        <fullName evidence="8">1-phosphofructokinase family hexose kinase</fullName>
    </submittedName>
</protein>
<dbReference type="CDD" id="cd01164">
    <property type="entry name" value="FruK_PfkB_like"/>
    <property type="match status" value="1"/>
</dbReference>
<dbReference type="InterPro" id="IPR017583">
    <property type="entry name" value="Tagatose/fructose_Pkinase"/>
</dbReference>
<comment type="caution">
    <text evidence="8">The sequence shown here is derived from an EMBL/GenBank/DDBJ whole genome shotgun (WGS) entry which is preliminary data.</text>
</comment>
<proteinExistence type="inferred from homology"/>
<dbReference type="SUPFAM" id="SSF53613">
    <property type="entry name" value="Ribokinase-like"/>
    <property type="match status" value="1"/>
</dbReference>
<dbReference type="NCBIfam" id="TIGR03168">
    <property type="entry name" value="1-PFK"/>
    <property type="match status" value="1"/>
</dbReference>
<accession>A0A5C4WGB0</accession>
<keyword evidence="9" id="KW-1185">Reference proteome</keyword>
<evidence type="ECO:0000259" key="7">
    <source>
        <dbReference type="Pfam" id="PF00294"/>
    </source>
</evidence>
<organism evidence="8 9">
    <name type="scientific">Nocardioides albidus</name>
    <dbReference type="NCBI Taxonomy" id="1517589"/>
    <lineage>
        <taxon>Bacteria</taxon>
        <taxon>Bacillati</taxon>
        <taxon>Actinomycetota</taxon>
        <taxon>Actinomycetes</taxon>
        <taxon>Propionibacteriales</taxon>
        <taxon>Nocardioidaceae</taxon>
        <taxon>Nocardioides</taxon>
    </lineage>
</organism>
<comment type="similarity">
    <text evidence="1">Belongs to the carbohydrate kinase PfkB family.</text>
</comment>
<evidence type="ECO:0000256" key="4">
    <source>
        <dbReference type="ARBA" id="ARBA00022777"/>
    </source>
</evidence>
<evidence type="ECO:0000256" key="1">
    <source>
        <dbReference type="ARBA" id="ARBA00010688"/>
    </source>
</evidence>
<dbReference type="Proteomes" id="UP000313231">
    <property type="component" value="Unassembled WGS sequence"/>
</dbReference>
<dbReference type="InterPro" id="IPR011611">
    <property type="entry name" value="PfkB_dom"/>
</dbReference>
<dbReference type="Pfam" id="PF00294">
    <property type="entry name" value="PfkB"/>
    <property type="match status" value="1"/>
</dbReference>
<dbReference type="GO" id="GO:0008443">
    <property type="term" value="F:phosphofructokinase activity"/>
    <property type="evidence" value="ECO:0007669"/>
    <property type="project" value="TreeGrafter"/>
</dbReference>
<dbReference type="GO" id="GO:0005524">
    <property type="term" value="F:ATP binding"/>
    <property type="evidence" value="ECO:0007669"/>
    <property type="project" value="UniProtKB-KW"/>
</dbReference>
<keyword evidence="3" id="KW-0547">Nucleotide-binding</keyword>
<keyword evidence="5" id="KW-0067">ATP-binding</keyword>
<dbReference type="EMBL" id="VDMP01000015">
    <property type="protein sequence ID" value="TNM47183.1"/>
    <property type="molecule type" value="Genomic_DNA"/>
</dbReference>
<dbReference type="RefSeq" id="WP_139621412.1">
    <property type="nucleotide sequence ID" value="NZ_VDMP01000015.1"/>
</dbReference>
<dbReference type="PIRSF" id="PIRSF000535">
    <property type="entry name" value="1PFK/6PFK/LacC"/>
    <property type="match status" value="1"/>
</dbReference>
<dbReference type="PANTHER" id="PTHR46566:SF5">
    <property type="entry name" value="1-PHOSPHOFRUCTOKINASE"/>
    <property type="match status" value="1"/>
</dbReference>
<evidence type="ECO:0000256" key="3">
    <source>
        <dbReference type="ARBA" id="ARBA00022741"/>
    </source>
</evidence>
<feature type="domain" description="Carbohydrate kinase PfkB" evidence="7">
    <location>
        <begin position="8"/>
        <end position="300"/>
    </location>
</feature>
<dbReference type="InterPro" id="IPR029056">
    <property type="entry name" value="Ribokinase-like"/>
</dbReference>
<reference evidence="8 9" key="1">
    <citation type="journal article" date="2016" name="Int. J. Syst. Evol. Microbiol.">
        <title>Nocardioides albidus sp. nov., an actinobacterium isolated from garden soil.</title>
        <authorList>
            <person name="Singh H."/>
            <person name="Du J."/>
            <person name="Trinh H."/>
            <person name="Won K."/>
            <person name="Yang J.E."/>
            <person name="Yin C."/>
            <person name="Kook M."/>
            <person name="Yi T.H."/>
        </authorList>
    </citation>
    <scope>NUCLEOTIDE SEQUENCE [LARGE SCALE GENOMIC DNA]</scope>
    <source>
        <strain evidence="8 9">CCTCC AB 2015297</strain>
    </source>
</reference>
<dbReference type="OrthoDB" id="9801219at2"/>
<evidence type="ECO:0000256" key="5">
    <source>
        <dbReference type="ARBA" id="ARBA00022840"/>
    </source>
</evidence>
<gene>
    <name evidence="8" type="ORF">FHP29_03145</name>
</gene>
<dbReference type="AlphaFoldDB" id="A0A5C4WGB0"/>
<dbReference type="PANTHER" id="PTHR46566">
    <property type="entry name" value="1-PHOSPHOFRUCTOKINASE-RELATED"/>
    <property type="match status" value="1"/>
</dbReference>
<dbReference type="Gene3D" id="3.40.1190.20">
    <property type="match status" value="1"/>
</dbReference>
<name>A0A5C4WGB0_9ACTN</name>